<feature type="domain" description="STAS" evidence="1">
    <location>
        <begin position="7"/>
        <end position="115"/>
    </location>
</feature>
<dbReference type="PANTHER" id="PTHR33495:SF2">
    <property type="entry name" value="ANTI-SIGMA FACTOR ANTAGONIST TM_1081-RELATED"/>
    <property type="match status" value="1"/>
</dbReference>
<protein>
    <submittedName>
        <fullName evidence="2">STAS domain-containing protein</fullName>
    </submittedName>
</protein>
<dbReference type="SUPFAM" id="SSF52091">
    <property type="entry name" value="SpoIIaa-like"/>
    <property type="match status" value="1"/>
</dbReference>
<evidence type="ECO:0000313" key="3">
    <source>
        <dbReference type="Proteomes" id="UP001470023"/>
    </source>
</evidence>
<organism evidence="2 3">
    <name type="scientific">Streptomyces sp. 900105245</name>
    <dbReference type="NCBI Taxonomy" id="3154379"/>
    <lineage>
        <taxon>Bacteria</taxon>
        <taxon>Bacillati</taxon>
        <taxon>Actinomycetota</taxon>
        <taxon>Actinomycetes</taxon>
        <taxon>Kitasatosporales</taxon>
        <taxon>Streptomycetaceae</taxon>
        <taxon>Streptomyces</taxon>
    </lineage>
</organism>
<evidence type="ECO:0000313" key="2">
    <source>
        <dbReference type="EMBL" id="MER6429105.1"/>
    </source>
</evidence>
<name>A0ABV1U705_9ACTN</name>
<dbReference type="CDD" id="cd07043">
    <property type="entry name" value="STAS_anti-anti-sigma_factors"/>
    <property type="match status" value="1"/>
</dbReference>
<dbReference type="RefSeq" id="WP_351947168.1">
    <property type="nucleotide sequence ID" value="NZ_JBEOZW010000109.1"/>
</dbReference>
<dbReference type="Proteomes" id="UP001470023">
    <property type="component" value="Unassembled WGS sequence"/>
</dbReference>
<gene>
    <name evidence="2" type="ORF">ABT272_15330</name>
</gene>
<accession>A0ABV1U705</accession>
<keyword evidence="3" id="KW-1185">Reference proteome</keyword>
<dbReference type="Gene3D" id="3.30.750.24">
    <property type="entry name" value="STAS domain"/>
    <property type="match status" value="1"/>
</dbReference>
<dbReference type="Pfam" id="PF13466">
    <property type="entry name" value="STAS_2"/>
    <property type="match status" value="1"/>
</dbReference>
<reference evidence="2 3" key="1">
    <citation type="submission" date="2024-06" db="EMBL/GenBank/DDBJ databases">
        <title>The Natural Products Discovery Center: Release of the First 8490 Sequenced Strains for Exploring Actinobacteria Biosynthetic Diversity.</title>
        <authorList>
            <person name="Kalkreuter E."/>
            <person name="Kautsar S.A."/>
            <person name="Yang D."/>
            <person name="Bader C.D."/>
            <person name="Teijaro C.N."/>
            <person name="Fluegel L."/>
            <person name="Davis C.M."/>
            <person name="Simpson J.R."/>
            <person name="Lauterbach L."/>
            <person name="Steele A.D."/>
            <person name="Gui C."/>
            <person name="Meng S."/>
            <person name="Li G."/>
            <person name="Viehrig K."/>
            <person name="Ye F."/>
            <person name="Su P."/>
            <person name="Kiefer A.F."/>
            <person name="Nichols A."/>
            <person name="Cepeda A.J."/>
            <person name="Yan W."/>
            <person name="Fan B."/>
            <person name="Jiang Y."/>
            <person name="Adhikari A."/>
            <person name="Zheng C.-J."/>
            <person name="Schuster L."/>
            <person name="Cowan T.M."/>
            <person name="Smanski M.J."/>
            <person name="Chevrette M.G."/>
            <person name="De Carvalho L.P.S."/>
            <person name="Shen B."/>
        </authorList>
    </citation>
    <scope>NUCLEOTIDE SEQUENCE [LARGE SCALE GENOMIC DNA]</scope>
    <source>
        <strain evidence="2 3">NPDC001166</strain>
    </source>
</reference>
<dbReference type="InterPro" id="IPR036513">
    <property type="entry name" value="STAS_dom_sf"/>
</dbReference>
<dbReference type="InterPro" id="IPR058548">
    <property type="entry name" value="MlaB-like_STAS"/>
</dbReference>
<dbReference type="EMBL" id="JBEPAZ010000011">
    <property type="protein sequence ID" value="MER6429105.1"/>
    <property type="molecule type" value="Genomic_DNA"/>
</dbReference>
<sequence length="115" mass="12291">MPAAFETKVHVTRYEQVSLITMRGEVDHDDTDAVEAAFAEADQAAPCTTAVDLSQVTFADSMLLNALLDAHRRHRADGRDLILLGPLQPAVTRLLSLSGTYGHFKIAGTGPTAAS</sequence>
<dbReference type="InterPro" id="IPR002645">
    <property type="entry name" value="STAS_dom"/>
</dbReference>
<evidence type="ECO:0000259" key="1">
    <source>
        <dbReference type="PROSITE" id="PS50801"/>
    </source>
</evidence>
<dbReference type="PANTHER" id="PTHR33495">
    <property type="entry name" value="ANTI-SIGMA FACTOR ANTAGONIST TM_1081-RELATED-RELATED"/>
    <property type="match status" value="1"/>
</dbReference>
<proteinExistence type="predicted"/>
<dbReference type="PROSITE" id="PS50801">
    <property type="entry name" value="STAS"/>
    <property type="match status" value="1"/>
</dbReference>
<comment type="caution">
    <text evidence="2">The sequence shown here is derived from an EMBL/GenBank/DDBJ whole genome shotgun (WGS) entry which is preliminary data.</text>
</comment>